<organismHost>
    <name type="scientific">Bos taurus</name>
    <name type="common">Bovine</name>
    <dbReference type="NCBI Taxonomy" id="9913"/>
</organismHost>
<reference evidence="2" key="2">
    <citation type="submission" date="2015-05" db="EMBL/GenBank/DDBJ databases">
        <title>Utilizing next-generation sequencing to resolve the backbone and inform taxonomy of the Core Goodeniaceae.</title>
        <authorList>
            <person name="Michener P.S."/>
            <person name="Gardner A.G."/>
            <person name="Jabaily R.S."/>
            <person name="Sessa E."/>
        </authorList>
    </citation>
    <scope>NUCLEOTIDE SEQUENCE</scope>
    <source>
        <strain evidence="2">RatPox09</strain>
    </source>
</reference>
<evidence type="ECO:0000313" key="2">
    <source>
        <dbReference type="EMBL" id="CRL86682.1"/>
    </source>
</evidence>
<name>A0A0K2YS01_COWPX</name>
<organismHost>
    <name type="scientific">Microtus agrestis</name>
    <name type="common">Short-tailed field vole</name>
    <dbReference type="NCBI Taxonomy" id="29092"/>
</organismHost>
<keyword evidence="1" id="KW-0472">Membrane</keyword>
<organismHost>
    <name type="scientific">Myodes glareolus</name>
    <name type="common">Bank vole</name>
    <name type="synonym">Clethrionomys glareolus</name>
    <dbReference type="NCBI Taxonomy" id="447135"/>
</organismHost>
<organismHost>
    <name type="scientific">Homo sapiens</name>
    <name type="common">Human</name>
    <dbReference type="NCBI Taxonomy" id="9606"/>
</organismHost>
<reference evidence="2" key="1">
    <citation type="journal article" date="2015" name="J. Virol.">
        <title>Out of the reservoir: Phenotypic and genotypic characterization of a novel cowpox virus isolated from a common vole.</title>
        <authorList>
            <person name="Hoffmann D."/>
            <person name="Franke A."/>
            <person name="Jenckel M."/>
            <person name="Tamosiunaite A."/>
            <person name="Schluckebier J."/>
            <person name="Granzow H."/>
            <person name="Hoffmann B."/>
            <person name="Fischer S."/>
            <person name="Ulrich R.G."/>
            <person name="Hoper D."/>
            <person name="Goller K."/>
            <person name="Osterrieder N."/>
            <person name="Beer M."/>
        </authorList>
    </citation>
    <scope>NUCLEOTIDE SEQUENCE [LARGE SCALE GENOMIC DNA]</scope>
    <source>
        <strain evidence="2">RatPox09</strain>
    </source>
</reference>
<organismHost>
    <name type="scientific">Felis catus</name>
    <name type="common">Cat</name>
    <name type="synonym">Felis silvestris catus</name>
    <dbReference type="NCBI Taxonomy" id="9685"/>
</organismHost>
<dbReference type="Proteomes" id="UP000164362">
    <property type="component" value="Segment"/>
</dbReference>
<dbReference type="EMBL" id="LN864565">
    <property type="protein sequence ID" value="CRL86682.1"/>
    <property type="molecule type" value="Genomic_DNA"/>
</dbReference>
<proteinExistence type="predicted"/>
<organismHost>
    <name type="scientific">Loxodonta africana</name>
    <name type="common">African elephant</name>
    <dbReference type="NCBI Taxonomy" id="9785"/>
</organismHost>
<organismHost>
    <name type="scientific">Mus musculus</name>
    <name type="common">Mouse</name>
    <dbReference type="NCBI Taxonomy" id="10090"/>
</organismHost>
<keyword evidence="1" id="KW-1133">Transmembrane helix</keyword>
<feature type="transmembrane region" description="Helical" evidence="1">
    <location>
        <begin position="44"/>
        <end position="62"/>
    </location>
</feature>
<keyword evidence="1" id="KW-0812">Transmembrane</keyword>
<sequence>MFVYKNNFRIQYDRRSFFKCFRYVFFEIIHFMREYWFHVSTKEGKLVIIFMNLYSLAIVFDFSKHS</sequence>
<gene>
    <name evidence="2" type="primary">gCPXV0051</name>
</gene>
<evidence type="ECO:0000256" key="1">
    <source>
        <dbReference type="SAM" id="Phobius"/>
    </source>
</evidence>
<protein>
    <submittedName>
        <fullName evidence="2">Uncharacterized protein</fullName>
    </submittedName>
</protein>
<organism evidence="2">
    <name type="scientific">Cowpox virus</name>
    <name type="common">CPV</name>
    <dbReference type="NCBI Taxonomy" id="10243"/>
    <lineage>
        <taxon>Viruses</taxon>
        <taxon>Varidnaviria</taxon>
        <taxon>Bamfordvirae</taxon>
        <taxon>Nucleocytoviricota</taxon>
        <taxon>Pokkesviricetes</taxon>
        <taxon>Chitovirales</taxon>
        <taxon>Poxviridae</taxon>
        <taxon>Chordopoxvirinae</taxon>
        <taxon>Orthopoxvirus</taxon>
        <taxon>Orthopoxvirus cowpox</taxon>
    </lineage>
</organism>
<accession>A0A0K2YS01</accession>
<organismHost>
    <name type="scientific">Apodemus sylvaticus</name>
    <name type="common">European woodmouse</name>
    <dbReference type="NCBI Taxonomy" id="10129"/>
</organismHost>